<dbReference type="InterPro" id="IPR010775">
    <property type="entry name" value="DUF1365"/>
</dbReference>
<name>A0AAC9PTL2_9PSEU</name>
<evidence type="ECO:0008006" key="3">
    <source>
        <dbReference type="Google" id="ProtNLM"/>
    </source>
</evidence>
<dbReference type="Pfam" id="PF07103">
    <property type="entry name" value="DUF1365"/>
    <property type="match status" value="1"/>
</dbReference>
<dbReference type="KEGG" id="acad:UA74_21215"/>
<dbReference type="RefSeq" id="WP_232237358.1">
    <property type="nucleotide sequence ID" value="NZ_CP016076.1"/>
</dbReference>
<evidence type="ECO:0000313" key="2">
    <source>
        <dbReference type="Proteomes" id="UP000185511"/>
    </source>
</evidence>
<dbReference type="PANTHER" id="PTHR33973:SF4">
    <property type="entry name" value="OS07G0153300 PROTEIN"/>
    <property type="match status" value="1"/>
</dbReference>
<dbReference type="PANTHER" id="PTHR33973">
    <property type="entry name" value="OS07G0153300 PROTEIN"/>
    <property type="match status" value="1"/>
</dbReference>
<dbReference type="Proteomes" id="UP000185511">
    <property type="component" value="Chromosome"/>
</dbReference>
<gene>
    <name evidence="1" type="ORF">UA74_21215</name>
</gene>
<reference evidence="2" key="1">
    <citation type="submission" date="2016-06" db="EMBL/GenBank/DDBJ databases">
        <title>Complete genome sequence of Actinoalloteichus fjordicus DSM 46855 (=ADI127-17), type strain of the new species Actinoalloteichus fjordicus.</title>
        <authorList>
            <person name="Ruckert C."/>
            <person name="Nouioui I."/>
            <person name="Willmese J."/>
            <person name="van Wezel G."/>
            <person name="Klenk H.-P."/>
            <person name="Kalinowski J."/>
            <person name="Zotchev S.B."/>
        </authorList>
    </citation>
    <scope>NUCLEOTIDE SEQUENCE [LARGE SCALE GENOMIC DNA]</scope>
    <source>
        <strain evidence="2">ADI127-7</strain>
    </source>
</reference>
<accession>A0AAC9PTL2</accession>
<proteinExistence type="predicted"/>
<evidence type="ECO:0000313" key="1">
    <source>
        <dbReference type="EMBL" id="APU16268.1"/>
    </source>
</evidence>
<dbReference type="AlphaFoldDB" id="A0AAC9PTL2"/>
<dbReference type="EMBL" id="CP016076">
    <property type="protein sequence ID" value="APU16268.1"/>
    <property type="molecule type" value="Genomic_DNA"/>
</dbReference>
<organism evidence="1 2">
    <name type="scientific">Actinoalloteichus fjordicus</name>
    <dbReference type="NCBI Taxonomy" id="1612552"/>
    <lineage>
        <taxon>Bacteria</taxon>
        <taxon>Bacillati</taxon>
        <taxon>Actinomycetota</taxon>
        <taxon>Actinomycetes</taxon>
        <taxon>Pseudonocardiales</taxon>
        <taxon>Pseudonocardiaceae</taxon>
        <taxon>Actinoalloteichus</taxon>
    </lineage>
</organism>
<protein>
    <recommendedName>
        <fullName evidence="3">DUF1365 domain-containing protein</fullName>
    </recommendedName>
</protein>
<keyword evidence="2" id="KW-1185">Reference proteome</keyword>
<sequence length="256" mass="28905">MTAAGLIPVGRDPGKVAPALYWAEVRHDRRERVRHSFRHRIYLWLVDLDDLPRLPAVLRPFARFEARDHLGSPEASIRANLDAWLAEKGVDLAGGRVLMLASARVLGHVFNPISVFWCYRSDGSLACVVAEVHNTYGGRHAYLLRPDESGRAELDKEFYVSPFLPVRGRYLFRVSGPGPRVSLTIAVRQDGRTPLLATLRAGRRPVTIVGVVRMLVTRPLVTRWVALLIRRHGVLLWLRRVPVVSRRLHLTEEGGQ</sequence>